<protein>
    <recommendedName>
        <fullName evidence="2">UDP-glucose/GDP-mannose dehydrogenase C-terminal domain-containing protein</fullName>
    </recommendedName>
</protein>
<dbReference type="Gene3D" id="3.40.50.720">
    <property type="entry name" value="NAD(P)-binding Rossmann-like Domain"/>
    <property type="match status" value="1"/>
</dbReference>
<comment type="similarity">
    <text evidence="1">Belongs to the UDP-glucose/GDP-mannose dehydrogenase family.</text>
</comment>
<dbReference type="InterPro" id="IPR017476">
    <property type="entry name" value="UDP-Glc/GDP-Man"/>
</dbReference>
<dbReference type="GO" id="GO:0016628">
    <property type="term" value="F:oxidoreductase activity, acting on the CH-CH group of donors, NAD or NADP as acceptor"/>
    <property type="evidence" value="ECO:0007669"/>
    <property type="project" value="InterPro"/>
</dbReference>
<comment type="caution">
    <text evidence="3">The sequence shown here is derived from an EMBL/GenBank/DDBJ whole genome shotgun (WGS) entry which is preliminary data.</text>
</comment>
<reference evidence="3 4" key="1">
    <citation type="journal article" date="2016" name="Nat. Commun.">
        <title>Thousands of microbial genomes shed light on interconnected biogeochemical processes in an aquifer system.</title>
        <authorList>
            <person name="Anantharaman K."/>
            <person name="Brown C.T."/>
            <person name="Hug L.A."/>
            <person name="Sharon I."/>
            <person name="Castelle C.J."/>
            <person name="Probst A.J."/>
            <person name="Thomas B.C."/>
            <person name="Singh A."/>
            <person name="Wilkins M.J."/>
            <person name="Karaoz U."/>
            <person name="Brodie E.L."/>
            <person name="Williams K.H."/>
            <person name="Hubbard S.S."/>
            <person name="Banfield J.F."/>
        </authorList>
    </citation>
    <scope>NUCLEOTIDE SEQUENCE [LARGE SCALE GENOMIC DNA]</scope>
</reference>
<dbReference type="Pfam" id="PF03720">
    <property type="entry name" value="UDPG_MGDP_dh_C"/>
    <property type="match status" value="1"/>
</dbReference>
<feature type="domain" description="UDP-glucose/GDP-mannose dehydrogenase C-terminal" evidence="2">
    <location>
        <begin position="68"/>
        <end position="161"/>
    </location>
</feature>
<accession>A0A1F5DNE6</accession>
<dbReference type="PIRSF" id="PIRSF500136">
    <property type="entry name" value="UDP_ManNAc_DH"/>
    <property type="match status" value="1"/>
</dbReference>
<evidence type="ECO:0000256" key="1">
    <source>
        <dbReference type="ARBA" id="ARBA00006601"/>
    </source>
</evidence>
<evidence type="ECO:0000313" key="4">
    <source>
        <dbReference type="Proteomes" id="UP000178764"/>
    </source>
</evidence>
<dbReference type="EMBL" id="MEZT01000015">
    <property type="protein sequence ID" value="OGD56678.1"/>
    <property type="molecule type" value="Genomic_DNA"/>
</dbReference>
<dbReference type="InterPro" id="IPR014027">
    <property type="entry name" value="UDP-Glc/GDP-Man_DH_C"/>
</dbReference>
<dbReference type="GO" id="GO:0000271">
    <property type="term" value="P:polysaccharide biosynthetic process"/>
    <property type="evidence" value="ECO:0007669"/>
    <property type="project" value="InterPro"/>
</dbReference>
<dbReference type="InterPro" id="IPR014026">
    <property type="entry name" value="UDP-Glc/GDP-Man_DH_dimer"/>
</dbReference>
<dbReference type="PANTHER" id="PTHR43491:SF2">
    <property type="entry name" value="UDP-N-ACETYL-D-MANNOSAMINE DEHYDROGENASE"/>
    <property type="match status" value="1"/>
</dbReference>
<dbReference type="PIRSF" id="PIRSF000124">
    <property type="entry name" value="UDPglc_GDPman_dh"/>
    <property type="match status" value="1"/>
</dbReference>
<dbReference type="SUPFAM" id="SSF48179">
    <property type="entry name" value="6-phosphogluconate dehydrogenase C-terminal domain-like"/>
    <property type="match status" value="1"/>
</dbReference>
<organism evidence="3 4">
    <name type="scientific">Candidatus Berkelbacteria bacterium RBG_13_40_8</name>
    <dbReference type="NCBI Taxonomy" id="1797467"/>
    <lineage>
        <taxon>Bacteria</taxon>
        <taxon>Candidatus Berkelbacteria</taxon>
    </lineage>
</organism>
<dbReference type="InterPro" id="IPR028359">
    <property type="entry name" value="UDP_ManNAc/GlcNAc_DH"/>
</dbReference>
<dbReference type="PANTHER" id="PTHR43491">
    <property type="entry name" value="UDP-N-ACETYL-D-MANNOSAMINE DEHYDROGENASE"/>
    <property type="match status" value="1"/>
</dbReference>
<dbReference type="Proteomes" id="UP000178764">
    <property type="component" value="Unassembled WGS sequence"/>
</dbReference>
<dbReference type="SUPFAM" id="SSF52413">
    <property type="entry name" value="UDP-glucose/GDP-mannose dehydrogenase C-terminal domain"/>
    <property type="match status" value="1"/>
</dbReference>
<name>A0A1F5DNE6_9BACT</name>
<evidence type="ECO:0000259" key="2">
    <source>
        <dbReference type="SMART" id="SM00984"/>
    </source>
</evidence>
<dbReference type="Pfam" id="PF00984">
    <property type="entry name" value="UDPG_MGDP_dh"/>
    <property type="match status" value="1"/>
</dbReference>
<dbReference type="InterPro" id="IPR008927">
    <property type="entry name" value="6-PGluconate_DH-like_C_sf"/>
</dbReference>
<dbReference type="GO" id="GO:0016616">
    <property type="term" value="F:oxidoreductase activity, acting on the CH-OH group of donors, NAD or NADP as acceptor"/>
    <property type="evidence" value="ECO:0007669"/>
    <property type="project" value="InterPro"/>
</dbReference>
<dbReference type="InterPro" id="IPR036220">
    <property type="entry name" value="UDP-Glc/GDP-Man_DH_C_sf"/>
</dbReference>
<evidence type="ECO:0000313" key="3">
    <source>
        <dbReference type="EMBL" id="OGD56678.1"/>
    </source>
</evidence>
<dbReference type="SMART" id="SM00984">
    <property type="entry name" value="UDPG_MGDP_dh_C"/>
    <property type="match status" value="1"/>
</dbReference>
<sequence length="177" mass="19915">MHFPGAGVGGHCIPKDSWLLVYGAKDTLGAKLMPLARKINDFMPEHTFHLLKEAYREAGKAIENSKIVVLGYAYAGNSDDTRNTPTEPLIKAIHRTGAKFVVHDPFVKEYKMDLQKTLKGTQAIVLMADHDQYKKIRYNKLKKLMRSQKPIIIDGRNVFSKEKAQKAGFIYKGVGNI</sequence>
<dbReference type="GO" id="GO:0051287">
    <property type="term" value="F:NAD binding"/>
    <property type="evidence" value="ECO:0007669"/>
    <property type="project" value="InterPro"/>
</dbReference>
<proteinExistence type="inferred from homology"/>
<dbReference type="AlphaFoldDB" id="A0A1F5DNE6"/>
<gene>
    <name evidence="3" type="ORF">A2V71_03675</name>
</gene>